<dbReference type="PROSITE" id="PS50263">
    <property type="entry name" value="CN_HYDROLASE"/>
    <property type="match status" value="1"/>
</dbReference>
<keyword evidence="5 9" id="KW-0436">Ligase</keyword>
<dbReference type="UniPathway" id="UPA00253">
    <property type="reaction ID" value="UER00334"/>
</dbReference>
<dbReference type="GO" id="GO:0009435">
    <property type="term" value="P:NAD+ biosynthetic process"/>
    <property type="evidence" value="ECO:0007669"/>
    <property type="project" value="UniProtKB-UniRule"/>
</dbReference>
<evidence type="ECO:0000256" key="6">
    <source>
        <dbReference type="ARBA" id="ARBA00022741"/>
    </source>
</evidence>
<dbReference type="InterPro" id="IPR014445">
    <property type="entry name" value="Gln-dep_NAD_synthase"/>
</dbReference>
<accession>A0A8J5FSD2</accession>
<dbReference type="Gene3D" id="3.60.110.10">
    <property type="entry name" value="Carbon-nitrogen hydrolase"/>
    <property type="match status" value="1"/>
</dbReference>
<sequence length="784" mass="88143">MRFTYRLKKFRMRLLKVATCNLNQWAMDFDTNLRNIKESIFRAKEAGAVVRIGPELEITGYGCEDHFLEQDTVTHAWECLKDILLGDWTENILCSIGMPIIHGGVRYNCQVFCLNRRILMIRPKMCLANDGNYREFRWFSAWTPKDKLIEFQIPIDISESLSQQSVPFGYGYIQLLDVSIAAETCEELFTANGPRIALALNGVEIFTNASGSHHQLRKLNLRMDAIRNATRFCGGVYVYSNHQGCDGGRLYYDGCSCIAINGDIVAQGSQFSLKDVEVSTAIVDLDAVSSYRGSISSFREQASHQEEVPSIKAQYRLCHSFNLGFVPSMPIEVRYHCPEEEIALGPSCWLWDYLRRSGASGFLLPLSGGADSSSVAAIVGCMSQLVIKGVFYVHVNAISGFFMLVFLLEDAVDLLDWFALLCGVLDRKNIQEDGDEQVKADALRIGLYKNGEIPTDSKEFAKRIFYTVYMGSENSSEVTRSRAKILADEIGSWHLNVDIDGVISALLSLFQTLTGKCLRYKVDGGSNTENLALQNIQARVRMVLAFMLASLMPWVHSKAGFFLVLGSSNVDEGLRGYLTKYDCSSADINPIGSVSKQDLRSFLRWASIHLHYTSLAEVEAAPPTAELEPIRSDYNQLDEVDMGMTYEELSIYGRLRKIFRCGPVSMFQNLCHKWCGKLTPSEVAEKVKHFFKYYSINRHKMTVLTPSYHAESYSPEDNRFDLRQFLYNSRWPYQFRKIDELVQEVSDQRTARFPEGLEDLDTDSASGSGTGVVAAGSSNPNAGI</sequence>
<dbReference type="AlphaFoldDB" id="A0A8J5FSD2"/>
<dbReference type="PIRSF" id="PIRSF006630">
    <property type="entry name" value="NADS_GAT"/>
    <property type="match status" value="1"/>
</dbReference>
<feature type="compositionally biased region" description="Low complexity" evidence="10">
    <location>
        <begin position="763"/>
        <end position="778"/>
    </location>
</feature>
<dbReference type="CDD" id="cd07570">
    <property type="entry name" value="GAT_Gln-NAD-synth"/>
    <property type="match status" value="1"/>
</dbReference>
<dbReference type="GO" id="GO:0004359">
    <property type="term" value="F:glutaminase activity"/>
    <property type="evidence" value="ECO:0007669"/>
    <property type="project" value="InterPro"/>
</dbReference>
<dbReference type="Pfam" id="PF02540">
    <property type="entry name" value="NAD_synthase"/>
    <property type="match status" value="1"/>
</dbReference>
<dbReference type="InterPro" id="IPR003010">
    <property type="entry name" value="C-N_Hydrolase"/>
</dbReference>
<dbReference type="FunFam" id="3.60.110.10:FF:000003">
    <property type="entry name" value="Glutamine-dependent NAD(+) synthetase"/>
    <property type="match status" value="1"/>
</dbReference>
<evidence type="ECO:0000256" key="3">
    <source>
        <dbReference type="ARBA" id="ARBA00012743"/>
    </source>
</evidence>
<keyword evidence="7 9" id="KW-0067">ATP-binding</keyword>
<dbReference type="PANTHER" id="PTHR23090">
    <property type="entry name" value="NH 3 /GLUTAMINE-DEPENDENT NAD + SYNTHETASE"/>
    <property type="match status" value="1"/>
</dbReference>
<dbReference type="SUPFAM" id="SSF52402">
    <property type="entry name" value="Adenine nucleotide alpha hydrolases-like"/>
    <property type="match status" value="1"/>
</dbReference>
<keyword evidence="13" id="KW-1185">Reference proteome</keyword>
<dbReference type="Gene3D" id="3.40.50.620">
    <property type="entry name" value="HUPs"/>
    <property type="match status" value="2"/>
</dbReference>
<dbReference type="CDD" id="cd00553">
    <property type="entry name" value="NAD_synthase"/>
    <property type="match status" value="1"/>
</dbReference>
<dbReference type="SUPFAM" id="SSF56317">
    <property type="entry name" value="Carbon-nitrogen hydrolase"/>
    <property type="match status" value="1"/>
</dbReference>
<evidence type="ECO:0000256" key="9">
    <source>
        <dbReference type="PIRNR" id="PIRNR006630"/>
    </source>
</evidence>
<dbReference type="HAMAP" id="MF_02090">
    <property type="entry name" value="NadE_glutamine_dep"/>
    <property type="match status" value="1"/>
</dbReference>
<comment type="similarity">
    <text evidence="2 9">In the C-terminal section; belongs to the NAD synthetase family.</text>
</comment>
<dbReference type="InterPro" id="IPR014729">
    <property type="entry name" value="Rossmann-like_a/b/a_fold"/>
</dbReference>
<name>A0A8J5FSD2_ZINOF</name>
<evidence type="ECO:0000256" key="5">
    <source>
        <dbReference type="ARBA" id="ARBA00022598"/>
    </source>
</evidence>
<evidence type="ECO:0000256" key="2">
    <source>
        <dbReference type="ARBA" id="ARBA00007145"/>
    </source>
</evidence>
<evidence type="ECO:0000259" key="11">
    <source>
        <dbReference type="PROSITE" id="PS50263"/>
    </source>
</evidence>
<evidence type="ECO:0000256" key="4">
    <source>
        <dbReference type="ARBA" id="ARBA00017309"/>
    </source>
</evidence>
<dbReference type="InterPro" id="IPR003694">
    <property type="entry name" value="NAD_synthase"/>
</dbReference>
<dbReference type="InterPro" id="IPR022310">
    <property type="entry name" value="NAD/GMP_synthase"/>
</dbReference>
<dbReference type="Pfam" id="PF00795">
    <property type="entry name" value="CN_hydrolase"/>
    <property type="match status" value="1"/>
</dbReference>
<proteinExistence type="inferred from homology"/>
<dbReference type="GO" id="GO:0005737">
    <property type="term" value="C:cytoplasm"/>
    <property type="evidence" value="ECO:0007669"/>
    <property type="project" value="InterPro"/>
</dbReference>
<keyword evidence="8 9" id="KW-0520">NAD</keyword>
<dbReference type="NCBIfam" id="TIGR00552">
    <property type="entry name" value="nadE"/>
    <property type="match status" value="1"/>
</dbReference>
<dbReference type="InterPro" id="IPR036526">
    <property type="entry name" value="C-N_Hydrolase_sf"/>
</dbReference>
<dbReference type="EC" id="6.3.5.1" evidence="3 9"/>
<feature type="region of interest" description="Disordered" evidence="10">
    <location>
        <begin position="753"/>
        <end position="784"/>
    </location>
</feature>
<keyword evidence="6 9" id="KW-0547">Nucleotide-binding</keyword>
<evidence type="ECO:0000313" key="12">
    <source>
        <dbReference type="EMBL" id="KAG6490971.1"/>
    </source>
</evidence>
<gene>
    <name evidence="12" type="ORF">ZIOFF_052303</name>
</gene>
<organism evidence="12 13">
    <name type="scientific">Zingiber officinale</name>
    <name type="common">Ginger</name>
    <name type="synonym">Amomum zingiber</name>
    <dbReference type="NCBI Taxonomy" id="94328"/>
    <lineage>
        <taxon>Eukaryota</taxon>
        <taxon>Viridiplantae</taxon>
        <taxon>Streptophyta</taxon>
        <taxon>Embryophyta</taxon>
        <taxon>Tracheophyta</taxon>
        <taxon>Spermatophyta</taxon>
        <taxon>Magnoliopsida</taxon>
        <taxon>Liliopsida</taxon>
        <taxon>Zingiberales</taxon>
        <taxon>Zingiberaceae</taxon>
        <taxon>Zingiber</taxon>
    </lineage>
</organism>
<reference evidence="12 13" key="1">
    <citation type="submission" date="2020-08" db="EMBL/GenBank/DDBJ databases">
        <title>Plant Genome Project.</title>
        <authorList>
            <person name="Zhang R.-G."/>
        </authorList>
    </citation>
    <scope>NUCLEOTIDE SEQUENCE [LARGE SCALE GENOMIC DNA]</scope>
    <source>
        <tissue evidence="12">Rhizome</tissue>
    </source>
</reference>
<dbReference type="Proteomes" id="UP000734854">
    <property type="component" value="Unassembled WGS sequence"/>
</dbReference>
<dbReference type="EMBL" id="JACMSC010000014">
    <property type="protein sequence ID" value="KAG6490971.1"/>
    <property type="molecule type" value="Genomic_DNA"/>
</dbReference>
<feature type="domain" description="CN hydrolase" evidence="11">
    <location>
        <begin position="15"/>
        <end position="285"/>
    </location>
</feature>
<evidence type="ECO:0000256" key="8">
    <source>
        <dbReference type="ARBA" id="ARBA00023027"/>
    </source>
</evidence>
<evidence type="ECO:0000256" key="7">
    <source>
        <dbReference type="ARBA" id="ARBA00022840"/>
    </source>
</evidence>
<evidence type="ECO:0000313" key="13">
    <source>
        <dbReference type="Proteomes" id="UP000734854"/>
    </source>
</evidence>
<dbReference type="GO" id="GO:0003952">
    <property type="term" value="F:NAD+ synthase (glutamine-hydrolyzing) activity"/>
    <property type="evidence" value="ECO:0007669"/>
    <property type="project" value="UniProtKB-UniRule"/>
</dbReference>
<protein>
    <recommendedName>
        <fullName evidence="4 9">Glutamine-dependent NAD(+) synthetase</fullName>
        <ecNumber evidence="3 9">6.3.5.1</ecNumber>
    </recommendedName>
    <alternativeName>
        <fullName evidence="9">NAD(+) synthase [glutamine-hydrolyzing]</fullName>
    </alternativeName>
</protein>
<dbReference type="GO" id="GO:0005524">
    <property type="term" value="F:ATP binding"/>
    <property type="evidence" value="ECO:0007669"/>
    <property type="project" value="UniProtKB-UniRule"/>
</dbReference>
<comment type="pathway">
    <text evidence="1 9">Cofactor biosynthesis; NAD(+) biosynthesis; NAD(+) from deamido-NAD(+) (L-Gln route): step 1/1.</text>
</comment>
<comment type="caution">
    <text evidence="12">The sequence shown here is derived from an EMBL/GenBank/DDBJ whole genome shotgun (WGS) entry which is preliminary data.</text>
</comment>
<evidence type="ECO:0000256" key="10">
    <source>
        <dbReference type="SAM" id="MobiDB-lite"/>
    </source>
</evidence>
<comment type="catalytic activity">
    <reaction evidence="9">
        <text>deamido-NAD(+) + L-glutamine + ATP + H2O = L-glutamate + AMP + diphosphate + NAD(+) + H(+)</text>
        <dbReference type="Rhea" id="RHEA:24384"/>
        <dbReference type="ChEBI" id="CHEBI:15377"/>
        <dbReference type="ChEBI" id="CHEBI:15378"/>
        <dbReference type="ChEBI" id="CHEBI:29985"/>
        <dbReference type="ChEBI" id="CHEBI:30616"/>
        <dbReference type="ChEBI" id="CHEBI:33019"/>
        <dbReference type="ChEBI" id="CHEBI:57540"/>
        <dbReference type="ChEBI" id="CHEBI:58359"/>
        <dbReference type="ChEBI" id="CHEBI:58437"/>
        <dbReference type="ChEBI" id="CHEBI:456215"/>
        <dbReference type="EC" id="6.3.5.1"/>
    </reaction>
</comment>
<dbReference type="PANTHER" id="PTHR23090:SF9">
    <property type="entry name" value="GLUTAMINE-DEPENDENT NAD(+) SYNTHETASE"/>
    <property type="match status" value="1"/>
</dbReference>
<evidence type="ECO:0000256" key="1">
    <source>
        <dbReference type="ARBA" id="ARBA00005188"/>
    </source>
</evidence>